<organism evidence="2 3">
    <name type="scientific">Cyphellophora attinorum</name>
    <dbReference type="NCBI Taxonomy" id="1664694"/>
    <lineage>
        <taxon>Eukaryota</taxon>
        <taxon>Fungi</taxon>
        <taxon>Dikarya</taxon>
        <taxon>Ascomycota</taxon>
        <taxon>Pezizomycotina</taxon>
        <taxon>Eurotiomycetes</taxon>
        <taxon>Chaetothyriomycetidae</taxon>
        <taxon>Chaetothyriales</taxon>
        <taxon>Cyphellophoraceae</taxon>
        <taxon>Cyphellophora</taxon>
    </lineage>
</organism>
<gene>
    <name evidence="2" type="ORF">AB675_6485</name>
</gene>
<comment type="caution">
    <text evidence="2">The sequence shown here is derived from an EMBL/GenBank/DDBJ whole genome shotgun (WGS) entry which is preliminary data.</text>
</comment>
<dbReference type="VEuPathDB" id="FungiDB:AB675_6485"/>
<dbReference type="STRING" id="1664694.A0A0N1H9G5"/>
<proteinExistence type="predicted"/>
<feature type="region of interest" description="Disordered" evidence="1">
    <location>
        <begin position="145"/>
        <end position="187"/>
    </location>
</feature>
<reference evidence="2 3" key="1">
    <citation type="submission" date="2015-06" db="EMBL/GenBank/DDBJ databases">
        <title>Draft genome of the ant-associated black yeast Phialophora attae CBS 131958.</title>
        <authorList>
            <person name="Moreno L.F."/>
            <person name="Stielow B.J."/>
            <person name="de Hoog S."/>
            <person name="Vicente V.A."/>
            <person name="Weiss V.A."/>
            <person name="de Vries M."/>
            <person name="Cruz L.M."/>
            <person name="Souza E.M."/>
        </authorList>
    </citation>
    <scope>NUCLEOTIDE SEQUENCE [LARGE SCALE GENOMIC DNA]</scope>
    <source>
        <strain evidence="2 3">CBS 131958</strain>
    </source>
</reference>
<evidence type="ECO:0000313" key="3">
    <source>
        <dbReference type="Proteomes" id="UP000038010"/>
    </source>
</evidence>
<protein>
    <submittedName>
        <fullName evidence="2">Uncharacterized protein</fullName>
    </submittedName>
</protein>
<accession>A0A0N1H9G5</accession>
<sequence>MVLQTFPSTSAHPLIISLYQTLFREAEFMHEKDQRSELEKVVQKPVLAKVFSFHYGISYLLTKAPSLEPRNPIPLSTQWAWIVANLRLVAQLMYISIREVSPPIAKPSPEFLDMICGNIKWTLDLIRWIAASVIETSDRETNPDFFDPLLTHTNSPPMDRRASLPYSSTATGRDSSSSPSYVHACPL</sequence>
<keyword evidence="3" id="KW-1185">Reference proteome</keyword>
<evidence type="ECO:0000313" key="2">
    <source>
        <dbReference type="EMBL" id="KPI44126.1"/>
    </source>
</evidence>
<dbReference type="OrthoDB" id="4139168at2759"/>
<dbReference type="GeneID" id="28738660"/>
<evidence type="ECO:0000256" key="1">
    <source>
        <dbReference type="SAM" id="MobiDB-lite"/>
    </source>
</evidence>
<feature type="compositionally biased region" description="Low complexity" evidence="1">
    <location>
        <begin position="167"/>
        <end position="180"/>
    </location>
</feature>
<dbReference type="Proteomes" id="UP000038010">
    <property type="component" value="Unassembled WGS sequence"/>
</dbReference>
<dbReference type="AlphaFoldDB" id="A0A0N1H9G5"/>
<name>A0A0N1H9G5_9EURO</name>
<dbReference type="EMBL" id="LFJN01000004">
    <property type="protein sequence ID" value="KPI44126.1"/>
    <property type="molecule type" value="Genomic_DNA"/>
</dbReference>
<dbReference type="RefSeq" id="XP_018004089.1">
    <property type="nucleotide sequence ID" value="XM_018146780.1"/>
</dbReference>